<dbReference type="RefSeq" id="WP_261514324.1">
    <property type="nucleotide sequence ID" value="NZ_JAODNV010000005.1"/>
</dbReference>
<proteinExistence type="predicted"/>
<dbReference type="AlphaFoldDB" id="A0A9X3B5R2"/>
<evidence type="ECO:0000256" key="1">
    <source>
        <dbReference type="SAM" id="Phobius"/>
    </source>
</evidence>
<evidence type="ECO:0000313" key="3">
    <source>
        <dbReference type="Proteomes" id="UP001149009"/>
    </source>
</evidence>
<organism evidence="2 3">
    <name type="scientific">Chelativorans petroleitrophicus</name>
    <dbReference type="NCBI Taxonomy" id="2975484"/>
    <lineage>
        <taxon>Bacteria</taxon>
        <taxon>Pseudomonadati</taxon>
        <taxon>Pseudomonadota</taxon>
        <taxon>Alphaproteobacteria</taxon>
        <taxon>Hyphomicrobiales</taxon>
        <taxon>Phyllobacteriaceae</taxon>
        <taxon>Chelativorans</taxon>
    </lineage>
</organism>
<keyword evidence="3" id="KW-1185">Reference proteome</keyword>
<sequence length="137" mass="15182">MTAKEAKTLTWRVVKARVPDTARDVIRLHKKHRGTIGRHDVVKLSANGNSCHVSVLGTEEEDVIEMDLDTRLDLGVMHDQTYEFSLTRAGVVGQLRWYLDAKSPAIRIPAWLAFWSLLMGSAGAMLGLLGLPLAIFS</sequence>
<feature type="transmembrane region" description="Helical" evidence="1">
    <location>
        <begin position="112"/>
        <end position="136"/>
    </location>
</feature>
<keyword evidence="1" id="KW-1133">Transmembrane helix</keyword>
<name>A0A9X3B5R2_9HYPH</name>
<protein>
    <submittedName>
        <fullName evidence="2">Uncharacterized protein</fullName>
    </submittedName>
</protein>
<evidence type="ECO:0000313" key="2">
    <source>
        <dbReference type="EMBL" id="MCT8989528.1"/>
    </source>
</evidence>
<keyword evidence="1" id="KW-0812">Transmembrane</keyword>
<keyword evidence="1" id="KW-0472">Membrane</keyword>
<comment type="caution">
    <text evidence="2">The sequence shown here is derived from an EMBL/GenBank/DDBJ whole genome shotgun (WGS) entry which is preliminary data.</text>
</comment>
<accession>A0A9X3B5R2</accession>
<dbReference type="Proteomes" id="UP001149009">
    <property type="component" value="Unassembled WGS sequence"/>
</dbReference>
<dbReference type="EMBL" id="JAODNV010000005">
    <property type="protein sequence ID" value="MCT8989528.1"/>
    <property type="molecule type" value="Genomic_DNA"/>
</dbReference>
<reference evidence="2" key="1">
    <citation type="submission" date="2022-08" db="EMBL/GenBank/DDBJ databases">
        <title>Chelativorans sichuanense sp. nov., a paraffin oil-degrading bacterium isolated from a mixture of oil-based drill cuttings and paddy soil.</title>
        <authorList>
            <person name="Yu J."/>
            <person name="Liu H."/>
            <person name="Chen Q."/>
        </authorList>
    </citation>
    <scope>NUCLEOTIDE SEQUENCE</scope>
    <source>
        <strain evidence="2">SCAU 2101</strain>
    </source>
</reference>
<gene>
    <name evidence="2" type="ORF">NYR54_04345</name>
</gene>